<dbReference type="EMBL" id="FCNY02000035">
    <property type="protein sequence ID" value="SAL70721.1"/>
    <property type="molecule type" value="Genomic_DNA"/>
</dbReference>
<dbReference type="AlphaFoldDB" id="A0A158JQL5"/>
<dbReference type="InterPro" id="IPR009492">
    <property type="entry name" value="TniQ"/>
</dbReference>
<accession>A0A158JQL5</accession>
<name>A0A158JQL5_CABCO</name>
<keyword evidence="3" id="KW-1185">Reference proteome</keyword>
<protein>
    <recommendedName>
        <fullName evidence="1">TniQ domain-containing protein</fullName>
    </recommendedName>
</protein>
<evidence type="ECO:0000259" key="1">
    <source>
        <dbReference type="Pfam" id="PF06527"/>
    </source>
</evidence>
<gene>
    <name evidence="2" type="ORF">AWB70_07221</name>
</gene>
<dbReference type="Proteomes" id="UP000054740">
    <property type="component" value="Unassembled WGS sequence"/>
</dbReference>
<dbReference type="Pfam" id="PF06527">
    <property type="entry name" value="TniQ"/>
    <property type="match status" value="1"/>
</dbReference>
<feature type="domain" description="TniQ" evidence="1">
    <location>
        <begin position="103"/>
        <end position="148"/>
    </location>
</feature>
<evidence type="ECO:0000313" key="3">
    <source>
        <dbReference type="Proteomes" id="UP000054740"/>
    </source>
</evidence>
<reference evidence="3" key="1">
    <citation type="submission" date="2016-01" db="EMBL/GenBank/DDBJ databases">
        <authorList>
            <person name="Peeters C."/>
        </authorList>
    </citation>
    <scope>NUCLEOTIDE SEQUENCE [LARGE SCALE GENOMIC DNA]</scope>
</reference>
<proteinExistence type="predicted"/>
<organism evidence="2 3">
    <name type="scientific">Caballeronia cordobensis</name>
    <name type="common">Burkholderia cordobensis</name>
    <dbReference type="NCBI Taxonomy" id="1353886"/>
    <lineage>
        <taxon>Bacteria</taxon>
        <taxon>Pseudomonadati</taxon>
        <taxon>Pseudomonadota</taxon>
        <taxon>Betaproteobacteria</taxon>
        <taxon>Burkholderiales</taxon>
        <taxon>Burkholderiaceae</taxon>
        <taxon>Caballeronia</taxon>
    </lineage>
</organism>
<sequence>MYASNDWMCPTNLIPLTRYIATRFRSFLIALRKSPCIPGWFCAISVLSLRFDGIKRIRSCPSCKPRKRKMAQMWVDSLNGMVGRNDLRLLTLLPWKPYLGRFSRLTGEGRQWCPLCLEEDLQSRTPVYERLIWSMRWVGHCPRHRCRLAERCPECDYQQAGELSPLQSCGFCSRCQGWLGTEHPDPVFDRQTADGDYEVWAAQSLADLVAHPPASTLPRTGNPASRVIDRGIARFFDGNAAAFCEHIGISKTCPTYWRCAGAPNAAVLMAISYCLQISVRDLLTGKDVFSGSCLPPLPPILLRTNLRPVARRRNWNDVRQFLTEVANGTRYYGSLTSAAESIHLSPSQAYARFADLCRQIAEALRETRREVVRTAREQRKDRLDKAIRIEAARMISTGQYPSVDRLITYAKQHGLGADKPADRSCIRHAQLGALAGAPGSGRRRRNNAAPDG</sequence>
<evidence type="ECO:0000313" key="2">
    <source>
        <dbReference type="EMBL" id="SAL70721.1"/>
    </source>
</evidence>